<dbReference type="OrthoDB" id="10030313at2759"/>
<dbReference type="Proteomes" id="UP000887568">
    <property type="component" value="Unplaced"/>
</dbReference>
<dbReference type="PROSITE" id="PS51385">
    <property type="entry name" value="YJEF_N"/>
    <property type="match status" value="1"/>
</dbReference>
<dbReference type="InterPro" id="IPR025609">
    <property type="entry name" value="Lsm14-like_N"/>
</dbReference>
<dbReference type="GO" id="GO:0031087">
    <property type="term" value="P:deadenylation-independent decapping of nuclear-transcribed mRNA"/>
    <property type="evidence" value="ECO:0007669"/>
    <property type="project" value="InterPro"/>
</dbReference>
<proteinExistence type="predicted"/>
<reference evidence="3" key="1">
    <citation type="submission" date="2022-11" db="UniProtKB">
        <authorList>
            <consortium name="EnsemblMetazoa"/>
        </authorList>
    </citation>
    <scope>IDENTIFICATION</scope>
</reference>
<feature type="compositionally biased region" description="Polar residues" evidence="1">
    <location>
        <begin position="133"/>
        <end position="167"/>
    </location>
</feature>
<dbReference type="GO" id="GO:0000932">
    <property type="term" value="C:P-body"/>
    <property type="evidence" value="ECO:0007669"/>
    <property type="project" value="TreeGrafter"/>
</dbReference>
<dbReference type="EnsemblMetazoa" id="XM_038218093.1">
    <property type="protein sequence ID" value="XP_038074021.1"/>
    <property type="gene ID" value="LOC119742070"/>
</dbReference>
<sequence length="538" mass="59256">MDQTSFVGCLLFVDCGDSLGTFQGEVTDVNKDQQTISLKRPYWNGIKFEAPEITLRAVDIRDLKILQSFEEHKADAPERKDTIKTSHSAPLLNGADVVQHSNTPNSKHRASDNDRQRTPRKQDRQSGGGAHSKTPTKQRSGDASNQKNASGGNQTTIYSGTQHSAFQRVQKEEGKGQGSEEEREAADSEKGRKNRYYSGNLDTNQKVRSSPRKIDGGQKQRRNFGANARNEECFSAPVESFLATDFDFDKSMRSFNKAAIFEEITSTMAMGDNKKKVKNIPHDEHILLENVPAFLHDKGGRQVKCTSYTSETGVVIPAASVDMVQSLYQAADKLGLTTERRLEAGGVSVSKMALDLIVGKTRVANQPSVLVVCGPHLQGAQGINCARHLANHNADVILFMPNFAKMPEVVTAELRLFKETSGRHVTNIKDLPEEPPDLIISALDTPTDTSLSKQPWLKSIVTWVTANKASVLSVDPSPNHSVRSKWSVVTALPLSYDNTNAGLLYLCDVGIPCKVFSSVGVKYTSPFKDKFVVRLHNR</sequence>
<feature type="compositionally biased region" description="Basic and acidic residues" evidence="1">
    <location>
        <begin position="73"/>
        <end position="84"/>
    </location>
</feature>
<dbReference type="GO" id="GO:0033962">
    <property type="term" value="P:P-body assembly"/>
    <property type="evidence" value="ECO:0007669"/>
    <property type="project" value="TreeGrafter"/>
</dbReference>
<keyword evidence="4" id="KW-1185">Reference proteome</keyword>
<dbReference type="GeneID" id="119742070"/>
<feature type="region of interest" description="Disordered" evidence="1">
    <location>
        <begin position="73"/>
        <end position="220"/>
    </location>
</feature>
<dbReference type="RefSeq" id="XP_038074021.1">
    <property type="nucleotide sequence ID" value="XM_038218093.1"/>
</dbReference>
<dbReference type="SUPFAM" id="SSF64153">
    <property type="entry name" value="YjeF N-terminal domain-like"/>
    <property type="match status" value="1"/>
</dbReference>
<dbReference type="Gene3D" id="2.30.30.100">
    <property type="match status" value="1"/>
</dbReference>
<dbReference type="CTD" id="80153"/>
<feature type="compositionally biased region" description="Basic and acidic residues" evidence="1">
    <location>
        <begin position="109"/>
        <end position="124"/>
    </location>
</feature>
<dbReference type="PANTHER" id="PTHR13612">
    <property type="entry name" value="ENHANCER OF MRNA-DECAPPING PROTEIN 3"/>
    <property type="match status" value="1"/>
</dbReference>
<feature type="compositionally biased region" description="Basic and acidic residues" evidence="1">
    <location>
        <begin position="169"/>
        <end position="191"/>
    </location>
</feature>
<evidence type="ECO:0000259" key="2">
    <source>
        <dbReference type="PROSITE" id="PS51385"/>
    </source>
</evidence>
<dbReference type="AlphaFoldDB" id="A0A914BDE8"/>
<dbReference type="SMART" id="SM01271">
    <property type="entry name" value="LSM14"/>
    <property type="match status" value="1"/>
</dbReference>
<accession>A0A914BDE8</accession>
<dbReference type="InterPro" id="IPR004443">
    <property type="entry name" value="YjeF_N_dom"/>
</dbReference>
<evidence type="ECO:0000313" key="3">
    <source>
        <dbReference type="EnsemblMetazoa" id="XP_038074021.1"/>
    </source>
</evidence>
<evidence type="ECO:0000256" key="1">
    <source>
        <dbReference type="SAM" id="MobiDB-lite"/>
    </source>
</evidence>
<dbReference type="PANTHER" id="PTHR13612:SF0">
    <property type="entry name" value="ENHANCER OF MRNA-DECAPPING PROTEIN 3"/>
    <property type="match status" value="1"/>
</dbReference>
<dbReference type="InterPro" id="IPR036652">
    <property type="entry name" value="YjeF_N_dom_sf"/>
</dbReference>
<dbReference type="Pfam" id="PF03853">
    <property type="entry name" value="YjeF_N"/>
    <property type="match status" value="1"/>
</dbReference>
<protein>
    <recommendedName>
        <fullName evidence="2">YjeF N-terminal domain-containing protein</fullName>
    </recommendedName>
</protein>
<name>A0A914BDE8_PATMI</name>
<dbReference type="Pfam" id="PF12701">
    <property type="entry name" value="LSM14"/>
    <property type="match status" value="1"/>
</dbReference>
<organism evidence="3 4">
    <name type="scientific">Patiria miniata</name>
    <name type="common">Bat star</name>
    <name type="synonym">Asterina miniata</name>
    <dbReference type="NCBI Taxonomy" id="46514"/>
    <lineage>
        <taxon>Eukaryota</taxon>
        <taxon>Metazoa</taxon>
        <taxon>Echinodermata</taxon>
        <taxon>Eleutherozoa</taxon>
        <taxon>Asterozoa</taxon>
        <taxon>Asteroidea</taxon>
        <taxon>Valvatacea</taxon>
        <taxon>Valvatida</taxon>
        <taxon>Asterinidae</taxon>
        <taxon>Patiria</taxon>
    </lineage>
</organism>
<dbReference type="Gene3D" id="3.40.50.10260">
    <property type="entry name" value="YjeF N-terminal domain"/>
    <property type="match status" value="1"/>
</dbReference>
<evidence type="ECO:0000313" key="4">
    <source>
        <dbReference type="Proteomes" id="UP000887568"/>
    </source>
</evidence>
<dbReference type="FunFam" id="2.30.30.100:FF:000026">
    <property type="entry name" value="Enhancer of mRNA-decapping protein 3"/>
    <property type="match status" value="1"/>
</dbReference>
<feature type="domain" description="YjeF N-terminal" evidence="2">
    <location>
        <begin position="324"/>
        <end position="517"/>
    </location>
</feature>
<dbReference type="InterPro" id="IPR034107">
    <property type="entry name" value="Lsm16_N"/>
</dbReference>
<dbReference type="CDD" id="cd01737">
    <property type="entry name" value="LSm16_N"/>
    <property type="match status" value="1"/>
</dbReference>
<dbReference type="OMA" id="NHQWPKI"/>
<dbReference type="GO" id="GO:0003729">
    <property type="term" value="F:mRNA binding"/>
    <property type="evidence" value="ECO:0007669"/>
    <property type="project" value="InterPro"/>
</dbReference>